<keyword evidence="3" id="KW-1185">Reference proteome</keyword>
<dbReference type="InterPro" id="IPR001509">
    <property type="entry name" value="Epimerase_deHydtase"/>
</dbReference>
<evidence type="ECO:0000259" key="1">
    <source>
        <dbReference type="Pfam" id="PF01370"/>
    </source>
</evidence>
<proteinExistence type="predicted"/>
<reference evidence="2 3" key="1">
    <citation type="submission" date="2019-06" db="EMBL/GenBank/DDBJ databases">
        <title>Sequencing the genomes of 1000 actinobacteria strains.</title>
        <authorList>
            <person name="Klenk H.-P."/>
        </authorList>
    </citation>
    <scope>NUCLEOTIDE SEQUENCE [LARGE SCALE GENOMIC DNA]</scope>
    <source>
        <strain evidence="2 3">DSM 44826</strain>
    </source>
</reference>
<dbReference type="Pfam" id="PF01370">
    <property type="entry name" value="Epimerase"/>
    <property type="match status" value="1"/>
</dbReference>
<dbReference type="RefSeq" id="WP_211786444.1">
    <property type="nucleotide sequence ID" value="NZ_BAAAMZ010000009.1"/>
</dbReference>
<accession>A0A561T7G1</accession>
<dbReference type="PANTHER" id="PTHR12126:SF11">
    <property type="entry name" value="NADH DEHYDROGENASE [UBIQUINONE] 1 ALPHA SUBCOMPLEX SUBUNIT 9, MITOCHONDRIAL"/>
    <property type="match status" value="1"/>
</dbReference>
<dbReference type="InterPro" id="IPR036291">
    <property type="entry name" value="NAD(P)-bd_dom_sf"/>
</dbReference>
<name>A0A561T7G1_9ACTN</name>
<organism evidence="2 3">
    <name type="scientific">Kitasatospora viridis</name>
    <dbReference type="NCBI Taxonomy" id="281105"/>
    <lineage>
        <taxon>Bacteria</taxon>
        <taxon>Bacillati</taxon>
        <taxon>Actinomycetota</taxon>
        <taxon>Actinomycetes</taxon>
        <taxon>Kitasatosporales</taxon>
        <taxon>Streptomycetaceae</taxon>
        <taxon>Kitasatospora</taxon>
    </lineage>
</organism>
<dbReference type="Gene3D" id="3.40.50.720">
    <property type="entry name" value="NAD(P)-binding Rossmann-like Domain"/>
    <property type="match status" value="1"/>
</dbReference>
<dbReference type="GO" id="GO:0044877">
    <property type="term" value="F:protein-containing complex binding"/>
    <property type="evidence" value="ECO:0007669"/>
    <property type="project" value="TreeGrafter"/>
</dbReference>
<protein>
    <submittedName>
        <fullName evidence="2">2'-hydroxyisoflavone reductase</fullName>
    </submittedName>
</protein>
<feature type="domain" description="NAD-dependent epimerase/dehydratase" evidence="1">
    <location>
        <begin position="30"/>
        <end position="241"/>
    </location>
</feature>
<sequence length="331" mass="35309">MHLTSASHSVSTSSPARTAGAASTQPLRLLVLGGTRFLGRAVVEAALAEGHQVTLFNRGRTNPGLFPEVETVIGDRTADLSDLSDLSTPANPGGPTGRHWDAVIDVAGYLPEVVARSVNALRGRVDRYLFISSLSVLADQSTVQDEDGEVLRLCEGTPPHELYGARKAACEQAVLDGFGSQATIIRPGMIVGPHDPTDRFAYWPRRFARGGRVLLPGDPADAAQFIDVRDLADWILRCVRSALGGTFNTTGRPMHFGDFFAGCSTVTRSTAEPVWVSSERLLGAGVDPWMGVPMWIADPACAAINQVDVSRALGAGLTLRPLERTLLDTLA</sequence>
<dbReference type="AlphaFoldDB" id="A0A561T7G1"/>
<dbReference type="SUPFAM" id="SSF51735">
    <property type="entry name" value="NAD(P)-binding Rossmann-fold domains"/>
    <property type="match status" value="1"/>
</dbReference>
<evidence type="ECO:0000313" key="3">
    <source>
        <dbReference type="Proteomes" id="UP000317940"/>
    </source>
</evidence>
<dbReference type="Proteomes" id="UP000317940">
    <property type="component" value="Unassembled WGS sequence"/>
</dbReference>
<dbReference type="InterPro" id="IPR051207">
    <property type="entry name" value="ComplexI_NDUFA9_subunit"/>
</dbReference>
<dbReference type="PANTHER" id="PTHR12126">
    <property type="entry name" value="NADH-UBIQUINONE OXIDOREDUCTASE 39 KDA SUBUNIT-RELATED"/>
    <property type="match status" value="1"/>
</dbReference>
<evidence type="ECO:0000313" key="2">
    <source>
        <dbReference type="EMBL" id="TWF83053.1"/>
    </source>
</evidence>
<gene>
    <name evidence="2" type="ORF">FHX73_14536</name>
</gene>
<dbReference type="EMBL" id="VIWT01000004">
    <property type="protein sequence ID" value="TWF83053.1"/>
    <property type="molecule type" value="Genomic_DNA"/>
</dbReference>
<comment type="caution">
    <text evidence="2">The sequence shown here is derived from an EMBL/GenBank/DDBJ whole genome shotgun (WGS) entry which is preliminary data.</text>
</comment>